<feature type="non-terminal residue" evidence="1">
    <location>
        <position position="1"/>
    </location>
</feature>
<organism evidence="1 2">
    <name type="scientific">Eretmocerus hayati</name>
    <dbReference type="NCBI Taxonomy" id="131215"/>
    <lineage>
        <taxon>Eukaryota</taxon>
        <taxon>Metazoa</taxon>
        <taxon>Ecdysozoa</taxon>
        <taxon>Arthropoda</taxon>
        <taxon>Hexapoda</taxon>
        <taxon>Insecta</taxon>
        <taxon>Pterygota</taxon>
        <taxon>Neoptera</taxon>
        <taxon>Endopterygota</taxon>
        <taxon>Hymenoptera</taxon>
        <taxon>Apocrita</taxon>
        <taxon>Proctotrupomorpha</taxon>
        <taxon>Chalcidoidea</taxon>
        <taxon>Aphelinidae</taxon>
        <taxon>Aphelininae</taxon>
        <taxon>Eretmocerus</taxon>
    </lineage>
</organism>
<evidence type="ECO:0000313" key="2">
    <source>
        <dbReference type="Proteomes" id="UP001239111"/>
    </source>
</evidence>
<sequence length="781" mass="90063">EAYTNEKDLGNFLEENGISKKTVQVLIEKEPTPSKIQIQTIKHLRESVSTGANKLIANLKVSSKFTSASVSQIAENTEVFLSEISDASKVALTNFLKSKNVDFTPDVQNFVNEFRFDQSIGKLKSQKRQEEAVRNAYNLIPPTGVPLGSRLERRFNKLKQRPEYVRIYEKFQYVSIIEILKLIISHDIIREHINSEEKASDGFMHNYRDGLTYALSEFFKKFPNAIRLQIYYDDVVVNNKLGTKVPQHKLGMFYFVIQNLPKYLNSLLGGIHVFGIGYTQDIAKYGFEKVLQPFLSDLRQLESEEGVVVNLSSGEDYTLRATLTSVSADGLAAHQLFGLLSPGGAHHFCRSCMISRDEFHRNINCSSVLRTKEQHQEQLKILSEQKTLKAFKEKRTEFGVDHDCALHKSRHWHFTQNWQFDPMHDIFEGNGQMTLKLVINHFITNEKYNFTVDKLNERIDHFDYGPTDIKDKPSSGFTSQQLKNLKDYKIRQTAAQTWCLMRIFPFLVSDIVEEGNEHLMLIILMNKITEIVLAHKTCDSILSYLNTLIHDFNALFVKLFPGIDPINKLHHWLHYCDCIRFSGPMRPMACFRFEAKHRDFTKYGSICQNYKNLPLSMINLAQMKQAAIWGGSELPLKAVDYSGAKKVRVVQTLSKEQLISQVGLSANSFVETVSRVNLFGSDFLRNSFIVLDNWVTAEKNRGTMIFGRVLEIVIHEKNQVYIFCEEWPVSYLEESLNANVVTKSNRTRLVSLDMLYDHKPFSLWKDYQTNNKYISLRHLIF</sequence>
<comment type="caution">
    <text evidence="1">The sequence shown here is derived from an EMBL/GenBank/DDBJ whole genome shotgun (WGS) entry which is preliminary data.</text>
</comment>
<gene>
    <name evidence="1" type="ORF">QAD02_013799</name>
</gene>
<dbReference type="Proteomes" id="UP001239111">
    <property type="component" value="Chromosome 2"/>
</dbReference>
<name>A0ACC2P6C6_9HYME</name>
<accession>A0ACC2P6C6</accession>
<reference evidence="1" key="1">
    <citation type="submission" date="2023-04" db="EMBL/GenBank/DDBJ databases">
        <title>A chromosome-level genome assembly of the parasitoid wasp Eretmocerus hayati.</title>
        <authorList>
            <person name="Zhong Y."/>
            <person name="Liu S."/>
            <person name="Liu Y."/>
        </authorList>
    </citation>
    <scope>NUCLEOTIDE SEQUENCE</scope>
    <source>
        <strain evidence="1">ZJU_SS_LIU_2023</strain>
    </source>
</reference>
<evidence type="ECO:0000313" key="1">
    <source>
        <dbReference type="EMBL" id="KAJ8678012.1"/>
    </source>
</evidence>
<protein>
    <submittedName>
        <fullName evidence="1">Uncharacterized protein</fullName>
    </submittedName>
</protein>
<proteinExistence type="predicted"/>
<dbReference type="EMBL" id="CM056742">
    <property type="protein sequence ID" value="KAJ8678012.1"/>
    <property type="molecule type" value="Genomic_DNA"/>
</dbReference>
<keyword evidence="2" id="KW-1185">Reference proteome</keyword>